<dbReference type="OrthoDB" id="148878at2"/>
<reference evidence="1 2" key="1">
    <citation type="submission" date="2018-01" db="EMBL/GenBank/DDBJ databases">
        <title>Draft Genome Sequence of Komagataeibacter maltaceti LMG 1529, a Vinegar Producing Acetic Acid Bacterium Isolated from Malt Vinegar Brewery Acetifiers.</title>
        <authorList>
            <person name="Zhang Q."/>
            <person name="Hollensteiner J."/>
            <person name="Poehlein A."/>
            <person name="Daniel R."/>
        </authorList>
    </citation>
    <scope>NUCLEOTIDE SEQUENCE [LARGE SCALE GENOMIC DNA]</scope>
    <source>
        <strain evidence="1 2">LMG 1529</strain>
    </source>
</reference>
<dbReference type="Proteomes" id="UP000237344">
    <property type="component" value="Unassembled WGS sequence"/>
</dbReference>
<protein>
    <recommendedName>
        <fullName evidence="3">DUF333 domain-containing protein</fullName>
    </recommendedName>
</protein>
<dbReference type="EMBL" id="POTC01000029">
    <property type="protein sequence ID" value="POF62253.1"/>
    <property type="molecule type" value="Genomic_DNA"/>
</dbReference>
<dbReference type="PANTHER" id="PTHR38008:SF2">
    <property type="entry name" value="HEMOLYSIN"/>
    <property type="match status" value="1"/>
</dbReference>
<gene>
    <name evidence="1" type="ORF">KMAL_21110</name>
</gene>
<keyword evidence="2" id="KW-1185">Reference proteome</keyword>
<dbReference type="InterPro" id="IPR005590">
    <property type="entry name" value="DUF333"/>
</dbReference>
<dbReference type="Pfam" id="PF03891">
    <property type="entry name" value="DUF333"/>
    <property type="match status" value="1"/>
</dbReference>
<evidence type="ECO:0008006" key="3">
    <source>
        <dbReference type="Google" id="ProtNLM"/>
    </source>
</evidence>
<sequence>MTDQDTSHNRPIGMPNPASAHCVAIGGRLELRNTANGTLGICHLPNGTEMEEWALFRRDRAPQ</sequence>
<dbReference type="PANTHER" id="PTHR38008">
    <property type="entry name" value="HEMOLYSIN-RELATED"/>
    <property type="match status" value="1"/>
</dbReference>
<accession>A0A2S3W130</accession>
<evidence type="ECO:0000313" key="2">
    <source>
        <dbReference type="Proteomes" id="UP000237344"/>
    </source>
</evidence>
<organism evidence="1 2">
    <name type="scientific">Novacetimonas maltaceti</name>
    <dbReference type="NCBI Taxonomy" id="1203393"/>
    <lineage>
        <taxon>Bacteria</taxon>
        <taxon>Pseudomonadati</taxon>
        <taxon>Pseudomonadota</taxon>
        <taxon>Alphaproteobacteria</taxon>
        <taxon>Acetobacterales</taxon>
        <taxon>Acetobacteraceae</taxon>
        <taxon>Novacetimonas</taxon>
    </lineage>
</organism>
<name>A0A2S3W130_9PROT</name>
<comment type="caution">
    <text evidence="1">The sequence shown here is derived from an EMBL/GenBank/DDBJ whole genome shotgun (WGS) entry which is preliminary data.</text>
</comment>
<dbReference type="AlphaFoldDB" id="A0A2S3W130"/>
<dbReference type="RefSeq" id="WP_110095678.1">
    <property type="nucleotide sequence ID" value="NZ_NKUE01000023.1"/>
</dbReference>
<proteinExistence type="predicted"/>
<evidence type="ECO:0000313" key="1">
    <source>
        <dbReference type="EMBL" id="POF62253.1"/>
    </source>
</evidence>